<dbReference type="AlphaFoldDB" id="A0A1G6T361"/>
<feature type="transmembrane region" description="Helical" evidence="5">
    <location>
        <begin position="407"/>
        <end position="431"/>
    </location>
</feature>
<feature type="transmembrane region" description="Helical" evidence="5">
    <location>
        <begin position="358"/>
        <end position="387"/>
    </location>
</feature>
<feature type="transmembrane region" description="Helical" evidence="5">
    <location>
        <begin position="33"/>
        <end position="50"/>
    </location>
</feature>
<comment type="subcellular location">
    <subcellularLocation>
        <location evidence="1">Membrane</location>
        <topology evidence="1">Multi-pass membrane protein</topology>
    </subcellularLocation>
</comment>
<keyword evidence="8" id="KW-1185">Reference proteome</keyword>
<keyword evidence="2 5" id="KW-0812">Transmembrane</keyword>
<dbReference type="OrthoDB" id="9769739at2"/>
<dbReference type="PROSITE" id="PS50108">
    <property type="entry name" value="CRIB"/>
    <property type="match status" value="1"/>
</dbReference>
<gene>
    <name evidence="7" type="ORF">SAMN05216174_108308</name>
</gene>
<reference evidence="8" key="1">
    <citation type="submission" date="2016-10" db="EMBL/GenBank/DDBJ databases">
        <authorList>
            <person name="Varghese N."/>
            <person name="Submissions S."/>
        </authorList>
    </citation>
    <scope>NUCLEOTIDE SEQUENCE [LARGE SCALE GENOMIC DNA]</scope>
    <source>
        <strain evidence="8">IBRC-M 10403</strain>
    </source>
</reference>
<feature type="transmembrane region" description="Helical" evidence="5">
    <location>
        <begin position="142"/>
        <end position="162"/>
    </location>
</feature>
<dbReference type="PANTHER" id="PTHR11814">
    <property type="entry name" value="SULFATE TRANSPORTER"/>
    <property type="match status" value="1"/>
</dbReference>
<feature type="transmembrane region" description="Helical" evidence="5">
    <location>
        <begin position="211"/>
        <end position="231"/>
    </location>
</feature>
<protein>
    <submittedName>
        <fullName evidence="7">Sulfate permease, MFS superfamily</fullName>
    </submittedName>
</protein>
<feature type="transmembrane region" description="Helical" evidence="5">
    <location>
        <begin position="56"/>
        <end position="74"/>
    </location>
</feature>
<evidence type="ECO:0000256" key="5">
    <source>
        <dbReference type="SAM" id="Phobius"/>
    </source>
</evidence>
<evidence type="ECO:0000256" key="4">
    <source>
        <dbReference type="ARBA" id="ARBA00023136"/>
    </source>
</evidence>
<evidence type="ECO:0000256" key="3">
    <source>
        <dbReference type="ARBA" id="ARBA00022989"/>
    </source>
</evidence>
<evidence type="ECO:0000313" key="7">
    <source>
        <dbReference type="EMBL" id="SDD22805.1"/>
    </source>
</evidence>
<evidence type="ECO:0000259" key="6">
    <source>
        <dbReference type="PROSITE" id="PS50108"/>
    </source>
</evidence>
<dbReference type="Proteomes" id="UP000199501">
    <property type="component" value="Unassembled WGS sequence"/>
</dbReference>
<dbReference type="GO" id="GO:0055085">
    <property type="term" value="P:transmembrane transport"/>
    <property type="evidence" value="ECO:0007669"/>
    <property type="project" value="InterPro"/>
</dbReference>
<keyword evidence="3 5" id="KW-1133">Transmembrane helix</keyword>
<sequence length="544" mass="57128">MPRKSDRIRQSDRVPPGALPPVRRFPKSDLKSGFLVSLIALPLCLGIAVASGFPPVAGVLTAIVGGILGGLLGGAPLTIKGPAAGLIVIAVGAVHDLGQGDLVAGYRRALAVGVVAALIQILFGLARAAGVGVAMSPSVVHGMLAAIGVIIIAKQAHIVLGVKPEAETSFGLLAEIPHSLTHANPLILLVGALSLLILFGLPLVRARWSRAVPAPLVVLAVAIPIGLWLHLDRPHDYRFLEANHHLGPEYLVRLPGSLLDAITFPDFSQVFSGTSLQYVAMFALIGTIESTLTVLAVDSMDPAKGSSDLNRDLLAIGAGNLTSAMVGGLPMISEIVRSKANLDSGATTRWSNVCHGAILLLFVALIPGVVQTIPLAALAAMLVYTGFRLASPSEFRHAAHLGWDQLALFLTTLLVTLATDLLIGVAAGLGLKVVLHLARGVPLPAVLRPRPEITRDGAVLRVRVPGAAIFPVLLPLRRVLARADSDVREVVIDVRDAAVVDHTFLARLDELAKELPTATVTVDGLDQLTPVSDHPHATRRRRRT</sequence>
<evidence type="ECO:0000256" key="1">
    <source>
        <dbReference type="ARBA" id="ARBA00004141"/>
    </source>
</evidence>
<proteinExistence type="predicted"/>
<dbReference type="RefSeq" id="WP_091452373.1">
    <property type="nucleotide sequence ID" value="NZ_FMZZ01000008.1"/>
</dbReference>
<accession>A0A1G6T361</accession>
<dbReference type="InterPro" id="IPR001902">
    <property type="entry name" value="SLC26A/SulP_fam"/>
</dbReference>
<evidence type="ECO:0000313" key="8">
    <source>
        <dbReference type="Proteomes" id="UP000199501"/>
    </source>
</evidence>
<keyword evidence="4 5" id="KW-0472">Membrane</keyword>
<dbReference type="InterPro" id="IPR000095">
    <property type="entry name" value="CRIB_dom"/>
</dbReference>
<dbReference type="GO" id="GO:0016020">
    <property type="term" value="C:membrane"/>
    <property type="evidence" value="ECO:0007669"/>
    <property type="project" value="UniProtKB-SubCell"/>
</dbReference>
<dbReference type="STRING" id="1271860.SAMN05216174_108308"/>
<feature type="transmembrane region" description="Helical" evidence="5">
    <location>
        <begin position="110"/>
        <end position="130"/>
    </location>
</feature>
<feature type="transmembrane region" description="Helical" evidence="5">
    <location>
        <begin position="81"/>
        <end position="98"/>
    </location>
</feature>
<feature type="transmembrane region" description="Helical" evidence="5">
    <location>
        <begin position="276"/>
        <end position="297"/>
    </location>
</feature>
<dbReference type="EMBL" id="FMZZ01000008">
    <property type="protein sequence ID" value="SDD22805.1"/>
    <property type="molecule type" value="Genomic_DNA"/>
</dbReference>
<organism evidence="7 8">
    <name type="scientific">Actinokineospora iranica</name>
    <dbReference type="NCBI Taxonomy" id="1271860"/>
    <lineage>
        <taxon>Bacteria</taxon>
        <taxon>Bacillati</taxon>
        <taxon>Actinomycetota</taxon>
        <taxon>Actinomycetes</taxon>
        <taxon>Pseudonocardiales</taxon>
        <taxon>Pseudonocardiaceae</taxon>
        <taxon>Actinokineospora</taxon>
    </lineage>
</organism>
<dbReference type="Pfam" id="PF00916">
    <property type="entry name" value="Sulfate_transp"/>
    <property type="match status" value="1"/>
</dbReference>
<dbReference type="InterPro" id="IPR011547">
    <property type="entry name" value="SLC26A/SulP_dom"/>
</dbReference>
<feature type="domain" description="CRIB" evidence="6">
    <location>
        <begin position="389"/>
        <end position="402"/>
    </location>
</feature>
<name>A0A1G6T361_9PSEU</name>
<evidence type="ECO:0000256" key="2">
    <source>
        <dbReference type="ARBA" id="ARBA00022692"/>
    </source>
</evidence>
<feature type="transmembrane region" description="Helical" evidence="5">
    <location>
        <begin position="182"/>
        <end position="204"/>
    </location>
</feature>